<gene>
    <name evidence="1" type="ORF">CEXT_750791</name>
</gene>
<keyword evidence="2" id="KW-1185">Reference proteome</keyword>
<evidence type="ECO:0000313" key="1">
    <source>
        <dbReference type="EMBL" id="GIX90304.1"/>
    </source>
</evidence>
<dbReference type="AlphaFoldDB" id="A0AAV4P0Z1"/>
<sequence length="76" mass="8350">MSRNRVSSEFTYWLLNSESSGPELFQLGNVQAKDPGFSEVASMGWNVLPLVSGEDCEHLFATLGILVQIVGVLHQL</sequence>
<dbReference type="EMBL" id="BPLR01021492">
    <property type="protein sequence ID" value="GIX90304.1"/>
    <property type="molecule type" value="Genomic_DNA"/>
</dbReference>
<protein>
    <submittedName>
        <fullName evidence="1">Uncharacterized protein</fullName>
    </submittedName>
</protein>
<accession>A0AAV4P0Z1</accession>
<dbReference type="Proteomes" id="UP001054945">
    <property type="component" value="Unassembled WGS sequence"/>
</dbReference>
<reference evidence="1 2" key="1">
    <citation type="submission" date="2021-06" db="EMBL/GenBank/DDBJ databases">
        <title>Caerostris extrusa draft genome.</title>
        <authorList>
            <person name="Kono N."/>
            <person name="Arakawa K."/>
        </authorList>
    </citation>
    <scope>NUCLEOTIDE SEQUENCE [LARGE SCALE GENOMIC DNA]</scope>
</reference>
<comment type="caution">
    <text evidence="1">The sequence shown here is derived from an EMBL/GenBank/DDBJ whole genome shotgun (WGS) entry which is preliminary data.</text>
</comment>
<proteinExistence type="predicted"/>
<organism evidence="1 2">
    <name type="scientific">Caerostris extrusa</name>
    <name type="common">Bark spider</name>
    <name type="synonym">Caerostris bankana</name>
    <dbReference type="NCBI Taxonomy" id="172846"/>
    <lineage>
        <taxon>Eukaryota</taxon>
        <taxon>Metazoa</taxon>
        <taxon>Ecdysozoa</taxon>
        <taxon>Arthropoda</taxon>
        <taxon>Chelicerata</taxon>
        <taxon>Arachnida</taxon>
        <taxon>Araneae</taxon>
        <taxon>Araneomorphae</taxon>
        <taxon>Entelegynae</taxon>
        <taxon>Araneoidea</taxon>
        <taxon>Araneidae</taxon>
        <taxon>Caerostris</taxon>
    </lineage>
</organism>
<name>A0AAV4P0Z1_CAEEX</name>
<evidence type="ECO:0000313" key="2">
    <source>
        <dbReference type="Proteomes" id="UP001054945"/>
    </source>
</evidence>